<feature type="coiled-coil region" evidence="1">
    <location>
        <begin position="105"/>
        <end position="181"/>
    </location>
</feature>
<feature type="compositionally biased region" description="Basic and acidic residues" evidence="2">
    <location>
        <begin position="13"/>
        <end position="23"/>
    </location>
</feature>
<accession>A0A176VR69</accession>
<reference evidence="3" key="1">
    <citation type="submission" date="2016-03" db="EMBL/GenBank/DDBJ databases">
        <title>Mechanisms controlling the formation of the plant cell surface in tip-growing cells are functionally conserved among land plants.</title>
        <authorList>
            <person name="Honkanen S."/>
            <person name="Jones V.A."/>
            <person name="Morieri G."/>
            <person name="Champion C."/>
            <person name="Hetherington A.J."/>
            <person name="Kelly S."/>
            <person name="Saint-Marcoux D."/>
            <person name="Proust H."/>
            <person name="Prescott H."/>
            <person name="Dolan L."/>
        </authorList>
    </citation>
    <scope>NUCLEOTIDE SEQUENCE [LARGE SCALE GENOMIC DNA]</scope>
    <source>
        <tissue evidence="3">Whole gametophyte</tissue>
    </source>
</reference>
<feature type="compositionally biased region" description="Low complexity" evidence="2">
    <location>
        <begin position="1"/>
        <end position="12"/>
    </location>
</feature>
<keyword evidence="1" id="KW-0175">Coiled coil</keyword>
<evidence type="ECO:0000313" key="4">
    <source>
        <dbReference type="Proteomes" id="UP000077202"/>
    </source>
</evidence>
<feature type="region of interest" description="Disordered" evidence="2">
    <location>
        <begin position="1"/>
        <end position="24"/>
    </location>
</feature>
<dbReference type="EMBL" id="LVLJ01002842">
    <property type="protein sequence ID" value="OAE23388.1"/>
    <property type="molecule type" value="Genomic_DNA"/>
</dbReference>
<evidence type="ECO:0000313" key="3">
    <source>
        <dbReference type="EMBL" id="OAE23388.1"/>
    </source>
</evidence>
<comment type="caution">
    <text evidence="3">The sequence shown here is derived from an EMBL/GenBank/DDBJ whole genome shotgun (WGS) entry which is preliminary data.</text>
</comment>
<evidence type="ECO:0000256" key="1">
    <source>
        <dbReference type="SAM" id="Coils"/>
    </source>
</evidence>
<evidence type="ECO:0000256" key="2">
    <source>
        <dbReference type="SAM" id="MobiDB-lite"/>
    </source>
</evidence>
<dbReference type="AlphaFoldDB" id="A0A176VR69"/>
<protein>
    <submittedName>
        <fullName evidence="3">Uncharacterized protein</fullName>
    </submittedName>
</protein>
<gene>
    <name evidence="3" type="ORF">AXG93_1660s1470</name>
</gene>
<name>A0A176VR69_MARPO</name>
<proteinExistence type="predicted"/>
<sequence>MLAGSGAVVAAEEAARSSSKESPRISVATKILDTEYYTGLEYEVESVQGTLTGVLCNDESRADRPGPEVPGAGGEEQCPAGTCYTLLRLHKTALQLRDDAAAEAQRKFEKQRAKIEAELHSKRAQNCSLAEELVRQTRLVEQSDIARKADEELLRRLQSQCDKLRAHRAEAELQLVEFEGDNRRATDCTREELVARVNRCVRGYTRWEIAARERVTLRELEICAAALTSDDSWSRRRVAKRLDSFLSRSRDAIANLEAEVTAVLRRLGLRNRAEDWSGRELVRSRPSHRRHSR</sequence>
<dbReference type="Proteomes" id="UP000077202">
    <property type="component" value="Unassembled WGS sequence"/>
</dbReference>
<organism evidence="3 4">
    <name type="scientific">Marchantia polymorpha subsp. ruderalis</name>
    <dbReference type="NCBI Taxonomy" id="1480154"/>
    <lineage>
        <taxon>Eukaryota</taxon>
        <taxon>Viridiplantae</taxon>
        <taxon>Streptophyta</taxon>
        <taxon>Embryophyta</taxon>
        <taxon>Marchantiophyta</taxon>
        <taxon>Marchantiopsida</taxon>
        <taxon>Marchantiidae</taxon>
        <taxon>Marchantiales</taxon>
        <taxon>Marchantiaceae</taxon>
        <taxon>Marchantia</taxon>
    </lineage>
</organism>
<keyword evidence="4" id="KW-1185">Reference proteome</keyword>